<name>A0AAD2G9D9_9STRA</name>
<gene>
    <name evidence="1" type="ORF">CYCCA115_LOCUS21739</name>
</gene>
<protein>
    <submittedName>
        <fullName evidence="1">Uncharacterized protein</fullName>
    </submittedName>
</protein>
<dbReference type="EMBL" id="CAKOGP040002258">
    <property type="protein sequence ID" value="CAJ1966156.1"/>
    <property type="molecule type" value="Genomic_DNA"/>
</dbReference>
<keyword evidence="2" id="KW-1185">Reference proteome</keyword>
<evidence type="ECO:0000313" key="2">
    <source>
        <dbReference type="Proteomes" id="UP001295423"/>
    </source>
</evidence>
<organism evidence="1 2">
    <name type="scientific">Cylindrotheca closterium</name>
    <dbReference type="NCBI Taxonomy" id="2856"/>
    <lineage>
        <taxon>Eukaryota</taxon>
        <taxon>Sar</taxon>
        <taxon>Stramenopiles</taxon>
        <taxon>Ochrophyta</taxon>
        <taxon>Bacillariophyta</taxon>
        <taxon>Bacillariophyceae</taxon>
        <taxon>Bacillariophycidae</taxon>
        <taxon>Bacillariales</taxon>
        <taxon>Bacillariaceae</taxon>
        <taxon>Cylindrotheca</taxon>
    </lineage>
</organism>
<dbReference type="Proteomes" id="UP001295423">
    <property type="component" value="Unassembled WGS sequence"/>
</dbReference>
<dbReference type="Gene3D" id="1.25.40.10">
    <property type="entry name" value="Tetratricopeptide repeat domain"/>
    <property type="match status" value="1"/>
</dbReference>
<dbReference type="InterPro" id="IPR011990">
    <property type="entry name" value="TPR-like_helical_dom_sf"/>
</dbReference>
<comment type="caution">
    <text evidence="1">The sequence shown here is derived from an EMBL/GenBank/DDBJ whole genome shotgun (WGS) entry which is preliminary data.</text>
</comment>
<proteinExistence type="predicted"/>
<dbReference type="AlphaFoldDB" id="A0AAD2G9D9"/>
<accession>A0AAD2G9D9</accession>
<evidence type="ECO:0000313" key="1">
    <source>
        <dbReference type="EMBL" id="CAJ1966156.1"/>
    </source>
</evidence>
<dbReference type="SUPFAM" id="SSF48452">
    <property type="entry name" value="TPR-like"/>
    <property type="match status" value="1"/>
</dbReference>
<reference evidence="1" key="1">
    <citation type="submission" date="2023-08" db="EMBL/GenBank/DDBJ databases">
        <authorList>
            <person name="Audoor S."/>
            <person name="Bilcke G."/>
        </authorList>
    </citation>
    <scope>NUCLEOTIDE SEQUENCE</scope>
</reference>
<sequence length="218" mass="23536">MWSLSHAVTLNNQGVGLLLQHDHKGATTYFIDALSSVKQMLGGTQGGKRAVASNTPPALVHESTYNIPGFHDLNCFVFASAITLSPNVKVSDAESINDISAVILLNIALAYHHAGQVDRSLLTKAEHMYATASEIATMNNDRRHGTCLLVKAAATNNLAQIRHARGEYSHSLEGFNYLGSLFATFGQVIQRTRVEQDVYQGMLMNALLMTPPETAAAA</sequence>